<dbReference type="InterPro" id="IPR036047">
    <property type="entry name" value="F-box-like_dom_sf"/>
</dbReference>
<evidence type="ECO:0000256" key="1">
    <source>
        <dbReference type="SAM" id="Coils"/>
    </source>
</evidence>
<name>A0A0C3P2G4_PISTI</name>
<dbReference type="Proteomes" id="UP000054217">
    <property type="component" value="Unassembled WGS sequence"/>
</dbReference>
<proteinExistence type="predicted"/>
<dbReference type="SUPFAM" id="SSF81383">
    <property type="entry name" value="F-box domain"/>
    <property type="match status" value="1"/>
</dbReference>
<dbReference type="Gene3D" id="1.20.1280.50">
    <property type="match status" value="1"/>
</dbReference>
<feature type="coiled-coil region" evidence="1">
    <location>
        <begin position="11"/>
        <end position="38"/>
    </location>
</feature>
<organism evidence="2 3">
    <name type="scientific">Pisolithus tinctorius Marx 270</name>
    <dbReference type="NCBI Taxonomy" id="870435"/>
    <lineage>
        <taxon>Eukaryota</taxon>
        <taxon>Fungi</taxon>
        <taxon>Dikarya</taxon>
        <taxon>Basidiomycota</taxon>
        <taxon>Agaricomycotina</taxon>
        <taxon>Agaricomycetes</taxon>
        <taxon>Agaricomycetidae</taxon>
        <taxon>Boletales</taxon>
        <taxon>Sclerodermatineae</taxon>
        <taxon>Pisolithaceae</taxon>
        <taxon>Pisolithus</taxon>
    </lineage>
</organism>
<dbReference type="STRING" id="870435.A0A0C3P2G4"/>
<protein>
    <submittedName>
        <fullName evidence="2">Uncharacterized protein</fullName>
    </submittedName>
</protein>
<evidence type="ECO:0000313" key="3">
    <source>
        <dbReference type="Proteomes" id="UP000054217"/>
    </source>
</evidence>
<keyword evidence="1" id="KW-0175">Coiled coil</keyword>
<dbReference type="EMBL" id="KN831961">
    <property type="protein sequence ID" value="KIO07230.1"/>
    <property type="molecule type" value="Genomic_DNA"/>
</dbReference>
<evidence type="ECO:0000313" key="2">
    <source>
        <dbReference type="EMBL" id="KIO07230.1"/>
    </source>
</evidence>
<reference evidence="2 3" key="1">
    <citation type="submission" date="2014-04" db="EMBL/GenBank/DDBJ databases">
        <authorList>
            <consortium name="DOE Joint Genome Institute"/>
            <person name="Kuo A."/>
            <person name="Kohler A."/>
            <person name="Costa M.D."/>
            <person name="Nagy L.G."/>
            <person name="Floudas D."/>
            <person name="Copeland A."/>
            <person name="Barry K.W."/>
            <person name="Cichocki N."/>
            <person name="Veneault-Fourrey C."/>
            <person name="LaButti K."/>
            <person name="Lindquist E.A."/>
            <person name="Lipzen A."/>
            <person name="Lundell T."/>
            <person name="Morin E."/>
            <person name="Murat C."/>
            <person name="Sun H."/>
            <person name="Tunlid A."/>
            <person name="Henrissat B."/>
            <person name="Grigoriev I.V."/>
            <person name="Hibbett D.S."/>
            <person name="Martin F."/>
            <person name="Nordberg H.P."/>
            <person name="Cantor M.N."/>
            <person name="Hua S.X."/>
        </authorList>
    </citation>
    <scope>NUCLEOTIDE SEQUENCE [LARGE SCALE GENOMIC DNA]</scope>
    <source>
        <strain evidence="2 3">Marx 270</strain>
    </source>
</reference>
<dbReference type="HOGENOM" id="CLU_023752_2_0_1"/>
<accession>A0A0C3P2G4</accession>
<keyword evidence="3" id="KW-1185">Reference proteome</keyword>
<reference evidence="3" key="2">
    <citation type="submission" date="2015-01" db="EMBL/GenBank/DDBJ databases">
        <title>Evolutionary Origins and Diversification of the Mycorrhizal Mutualists.</title>
        <authorList>
            <consortium name="DOE Joint Genome Institute"/>
            <consortium name="Mycorrhizal Genomics Consortium"/>
            <person name="Kohler A."/>
            <person name="Kuo A."/>
            <person name="Nagy L.G."/>
            <person name="Floudas D."/>
            <person name="Copeland A."/>
            <person name="Barry K.W."/>
            <person name="Cichocki N."/>
            <person name="Veneault-Fourrey C."/>
            <person name="LaButti K."/>
            <person name="Lindquist E.A."/>
            <person name="Lipzen A."/>
            <person name="Lundell T."/>
            <person name="Morin E."/>
            <person name="Murat C."/>
            <person name="Riley R."/>
            <person name="Ohm R."/>
            <person name="Sun H."/>
            <person name="Tunlid A."/>
            <person name="Henrissat B."/>
            <person name="Grigoriev I.V."/>
            <person name="Hibbett D.S."/>
            <person name="Martin F."/>
        </authorList>
    </citation>
    <scope>NUCLEOTIDE SEQUENCE [LARGE SCALE GENOMIC DNA]</scope>
    <source>
        <strain evidence="3">Marx 270</strain>
    </source>
</reference>
<sequence>MQQPSLAVNELSEARAVLATLERRERELTAELNDVRAALDLQRHKVEESIRRLPVSPINRLPNEMLLRIFELILRAVDDLDFCVRRKGVLAGVSRRWRNAIWNTPCLWTTIKVSSSWSRALIEAHVTRSSESLLDIEIDSRSRGIITQRELFIPLLDLVATCAERWRSLTVLSDSTFPALLVLGRFNRLSLPSLTSVSIADVPSSPPHQFDLPFLLPKCAPRIEDIYLSGEIRVVMGCEIPSSVKTLALRFYLPFQSDISSTFLLECTHYQRLTSLCLEGVVSIDFGQFPPNSLRFPLLEEFACKIDLSAELMCAIVAPRLKRFHGRWLRSVPSLHDTFAGAIGKFSNVDHLDLYRGFPGHDTASESLCLAFPAVRHLTLSKDHTIAILRSAESSDTVCHWHHLESLTIDGYLEELNLKAFIDELAGCLGRRREAGLSKLRLYFPTPFLAERISFVYERLNDECILECAYDTQYQTLGGDRWQVVVGDDCVFGTDIASMLYADV</sequence>
<gene>
    <name evidence="2" type="ORF">M404DRAFT_24291</name>
</gene>
<dbReference type="OrthoDB" id="2690721at2759"/>
<dbReference type="InParanoid" id="A0A0C3P2G4"/>
<dbReference type="AlphaFoldDB" id="A0A0C3P2G4"/>